<dbReference type="InterPro" id="IPR036366">
    <property type="entry name" value="PGBDSf"/>
</dbReference>
<proteinExistence type="inferred from homology"/>
<evidence type="ECO:0000256" key="4">
    <source>
        <dbReference type="ARBA" id="ARBA00022801"/>
    </source>
</evidence>
<dbReference type="Pfam" id="PF01510">
    <property type="entry name" value="Amidase_2"/>
    <property type="match status" value="1"/>
</dbReference>
<dbReference type="Gene3D" id="1.10.101.10">
    <property type="entry name" value="PGBD-like superfamily/PGBD"/>
    <property type="match status" value="1"/>
</dbReference>
<dbReference type="InterPro" id="IPR051206">
    <property type="entry name" value="NAMLAA_amidase_2"/>
</dbReference>
<dbReference type="SMART" id="SM00644">
    <property type="entry name" value="Ami_2"/>
    <property type="match status" value="1"/>
</dbReference>
<dbReference type="PANTHER" id="PTHR30417:SF1">
    <property type="entry name" value="N-ACETYLMURAMOYL-L-ALANINE AMIDASE AMID"/>
    <property type="match status" value="1"/>
</dbReference>
<keyword evidence="8" id="KW-1185">Reference proteome</keyword>
<evidence type="ECO:0000256" key="3">
    <source>
        <dbReference type="ARBA" id="ARBA00011901"/>
    </source>
</evidence>
<dbReference type="InterPro" id="IPR036505">
    <property type="entry name" value="Amidase/PGRP_sf"/>
</dbReference>
<evidence type="ECO:0000313" key="7">
    <source>
        <dbReference type="EMBL" id="WAI49667.1"/>
    </source>
</evidence>
<dbReference type="InterPro" id="IPR002502">
    <property type="entry name" value="Amidase_domain"/>
</dbReference>
<evidence type="ECO:0000259" key="6">
    <source>
        <dbReference type="SMART" id="SM00644"/>
    </source>
</evidence>
<comment type="similarity">
    <text evidence="2">Belongs to the N-acetylmuramoyl-L-alanine amidase 2 family.</text>
</comment>
<dbReference type="SUPFAM" id="SSF47090">
    <property type="entry name" value="PGBD-like"/>
    <property type="match status" value="1"/>
</dbReference>
<dbReference type="InterPro" id="IPR002477">
    <property type="entry name" value="Peptidoglycan-bd-like"/>
</dbReference>
<feature type="domain" description="N-acetylmuramoyl-L-alanine amidase" evidence="6">
    <location>
        <begin position="25"/>
        <end position="165"/>
    </location>
</feature>
<evidence type="ECO:0000313" key="8">
    <source>
        <dbReference type="Proteomes" id="UP001163624"/>
    </source>
</evidence>
<dbReference type="EC" id="3.5.1.28" evidence="3"/>
<evidence type="ECO:0000256" key="1">
    <source>
        <dbReference type="ARBA" id="ARBA00001561"/>
    </source>
</evidence>
<sequence length="259" mass="29005">MSLRVTIIALLALLAGCADKGLQIDREHVSKSQDSRIQYVIIHYTSENLPRSLEILTHGEVSAHYLIGDQPATIYQLVDENRRAWHAGQSEWQGRTWLNSTSIGIELVNQGYRETPSGKIWYPYPDAQIDALIALLKDITRRQGITPEHILGHSDIAPQRKVDPGPLFPWKKLADAGLIPWPKPGEIARRLGELDGQLPSAGWFQQQLARHGYAVPLNGVLDEKTRNVIAAFQMRFRPQRFDGEPDLETAALLLAVPTS</sequence>
<organism evidence="7 8">
    <name type="scientific">Pseudomonas triclosanedens</name>
    <dbReference type="NCBI Taxonomy" id="2961893"/>
    <lineage>
        <taxon>Bacteria</taxon>
        <taxon>Pseudomonadati</taxon>
        <taxon>Pseudomonadota</taxon>
        <taxon>Gammaproteobacteria</taxon>
        <taxon>Pseudomonadales</taxon>
        <taxon>Pseudomonadaceae</taxon>
        <taxon>Pseudomonas</taxon>
    </lineage>
</organism>
<comment type="catalytic activity">
    <reaction evidence="1">
        <text>Hydrolyzes the link between N-acetylmuramoyl residues and L-amino acid residues in certain cell-wall glycopeptides.</text>
        <dbReference type="EC" id="3.5.1.28"/>
    </reaction>
</comment>
<dbReference type="CDD" id="cd06583">
    <property type="entry name" value="PGRP"/>
    <property type="match status" value="1"/>
</dbReference>
<dbReference type="EMBL" id="CP113432">
    <property type="protein sequence ID" value="WAI49667.1"/>
    <property type="molecule type" value="Genomic_DNA"/>
</dbReference>
<reference evidence="7" key="1">
    <citation type="submission" date="2022-11" db="EMBL/GenBank/DDBJ databases">
        <title>Pseudomonas triclosanedens sp. nov., a triclosan degrader isolated from activated sludge.</title>
        <authorList>
            <person name="Yin Y."/>
            <person name="Lu Z."/>
        </authorList>
    </citation>
    <scope>NUCLEOTIDE SEQUENCE</scope>
    <source>
        <strain evidence="7">ZM23</strain>
    </source>
</reference>
<dbReference type="Pfam" id="PF01471">
    <property type="entry name" value="PG_binding_1"/>
    <property type="match status" value="1"/>
</dbReference>
<dbReference type="RefSeq" id="WP_254469676.1">
    <property type="nucleotide sequence ID" value="NZ_CP113432.1"/>
</dbReference>
<protein>
    <recommendedName>
        <fullName evidence="3">N-acetylmuramoyl-L-alanine amidase</fullName>
        <ecNumber evidence="3">3.5.1.28</ecNumber>
    </recommendedName>
</protein>
<keyword evidence="4" id="KW-0378">Hydrolase</keyword>
<dbReference type="InterPro" id="IPR036365">
    <property type="entry name" value="PGBD-like_sf"/>
</dbReference>
<accession>A0ABY6ZXI1</accession>
<dbReference type="Proteomes" id="UP001163624">
    <property type="component" value="Chromosome"/>
</dbReference>
<evidence type="ECO:0000256" key="5">
    <source>
        <dbReference type="ARBA" id="ARBA00023316"/>
    </source>
</evidence>
<evidence type="ECO:0000256" key="2">
    <source>
        <dbReference type="ARBA" id="ARBA00007553"/>
    </source>
</evidence>
<dbReference type="PROSITE" id="PS51257">
    <property type="entry name" value="PROKAR_LIPOPROTEIN"/>
    <property type="match status" value="1"/>
</dbReference>
<dbReference type="Gene3D" id="3.40.80.10">
    <property type="entry name" value="Peptidoglycan recognition protein-like"/>
    <property type="match status" value="1"/>
</dbReference>
<name>A0ABY6ZXI1_9PSED</name>
<gene>
    <name evidence="7" type="ORF">OU419_28755</name>
</gene>
<dbReference type="PANTHER" id="PTHR30417">
    <property type="entry name" value="N-ACETYLMURAMOYL-L-ALANINE AMIDASE AMID"/>
    <property type="match status" value="1"/>
</dbReference>
<dbReference type="SUPFAM" id="SSF55846">
    <property type="entry name" value="N-acetylmuramoyl-L-alanine amidase-like"/>
    <property type="match status" value="1"/>
</dbReference>
<keyword evidence="5" id="KW-0961">Cell wall biogenesis/degradation</keyword>